<proteinExistence type="predicted"/>
<keyword evidence="1" id="KW-1133">Transmembrane helix</keyword>
<keyword evidence="2" id="KW-0732">Signal</keyword>
<keyword evidence="1" id="KW-0472">Membrane</keyword>
<comment type="caution">
    <text evidence="3">The sequence shown here is derived from an EMBL/GenBank/DDBJ whole genome shotgun (WGS) entry which is preliminary data.</text>
</comment>
<gene>
    <name evidence="3" type="ORF">HPULCUR_009042</name>
</gene>
<dbReference type="EMBL" id="BAABUJ010000029">
    <property type="protein sequence ID" value="GAA5803560.1"/>
    <property type="molecule type" value="Genomic_DNA"/>
</dbReference>
<feature type="transmembrane region" description="Helical" evidence="1">
    <location>
        <begin position="50"/>
        <end position="69"/>
    </location>
</feature>
<feature type="chain" id="PRO_5045869009" evidence="2">
    <location>
        <begin position="17"/>
        <end position="129"/>
    </location>
</feature>
<dbReference type="Proteomes" id="UP001476247">
    <property type="component" value="Unassembled WGS sequence"/>
</dbReference>
<protein>
    <submittedName>
        <fullName evidence="3">Uncharacterized protein</fullName>
    </submittedName>
</protein>
<evidence type="ECO:0000313" key="4">
    <source>
        <dbReference type="Proteomes" id="UP001476247"/>
    </source>
</evidence>
<keyword evidence="4" id="KW-1185">Reference proteome</keyword>
<evidence type="ECO:0000313" key="3">
    <source>
        <dbReference type="EMBL" id="GAA5803560.1"/>
    </source>
</evidence>
<accession>A0ABP9Y9X4</accession>
<sequence length="129" mass="14864">MIYYLFVLLFCSIAYAQSDTYPPVNPTGFNSDDANLYHRDESWISKNEKYIIIAVVVVVVFAILTWYIVKSIRGMRKRLARENQANMIMMQGNGGGISETVPLDSHGFQKMSEYSVTPPQQQQPYTHRY</sequence>
<organism evidence="3 4">
    <name type="scientific">Helicostylum pulchrum</name>
    <dbReference type="NCBI Taxonomy" id="562976"/>
    <lineage>
        <taxon>Eukaryota</taxon>
        <taxon>Fungi</taxon>
        <taxon>Fungi incertae sedis</taxon>
        <taxon>Mucoromycota</taxon>
        <taxon>Mucoromycotina</taxon>
        <taxon>Mucoromycetes</taxon>
        <taxon>Mucorales</taxon>
        <taxon>Mucorineae</taxon>
        <taxon>Mucoraceae</taxon>
        <taxon>Helicostylum</taxon>
    </lineage>
</organism>
<evidence type="ECO:0000256" key="1">
    <source>
        <dbReference type="SAM" id="Phobius"/>
    </source>
</evidence>
<feature type="signal peptide" evidence="2">
    <location>
        <begin position="1"/>
        <end position="16"/>
    </location>
</feature>
<reference evidence="3 4" key="1">
    <citation type="submission" date="2024-04" db="EMBL/GenBank/DDBJ databases">
        <title>genome sequences of Mucor flavus KT1a and Helicostylum pulchrum KT1b strains isolation_sourced from the surface of a dry-aged beef.</title>
        <authorList>
            <person name="Toyotome T."/>
            <person name="Hosono M."/>
            <person name="Torimaru M."/>
            <person name="Fukuda K."/>
            <person name="Mikami N."/>
        </authorList>
    </citation>
    <scope>NUCLEOTIDE SEQUENCE [LARGE SCALE GENOMIC DNA]</scope>
    <source>
        <strain evidence="3 4">KT1b</strain>
    </source>
</reference>
<keyword evidence="1" id="KW-0812">Transmembrane</keyword>
<name>A0ABP9Y9X4_9FUNG</name>
<evidence type="ECO:0000256" key="2">
    <source>
        <dbReference type="SAM" id="SignalP"/>
    </source>
</evidence>